<dbReference type="Proteomes" id="UP000000343">
    <property type="component" value="Plasmid pACIX903"/>
</dbReference>
<dbReference type="InterPro" id="IPR011486">
    <property type="entry name" value="BBP2"/>
</dbReference>
<geneLocation type="plasmid" evidence="1 2">
    <name>pACIX903</name>
</geneLocation>
<keyword evidence="1" id="KW-0614">Plasmid</keyword>
<accession>E8X7E1</accession>
<evidence type="ECO:0000313" key="1">
    <source>
        <dbReference type="EMBL" id="ADW71375.1"/>
    </source>
</evidence>
<dbReference type="KEGG" id="acm:AciX9_4427"/>
<organism evidence="2">
    <name type="scientific">Granulicella tundricola (strain ATCC BAA-1859 / DSM 23138 / MP5ACTX9)</name>
    <dbReference type="NCBI Taxonomy" id="1198114"/>
    <lineage>
        <taxon>Bacteria</taxon>
        <taxon>Pseudomonadati</taxon>
        <taxon>Acidobacteriota</taxon>
        <taxon>Terriglobia</taxon>
        <taxon>Terriglobales</taxon>
        <taxon>Acidobacteriaceae</taxon>
        <taxon>Granulicella</taxon>
    </lineage>
</organism>
<dbReference type="AlphaFoldDB" id="E8X7E1"/>
<dbReference type="RefSeq" id="WP_013573094.1">
    <property type="nucleotide sequence ID" value="NC_015058.1"/>
</dbReference>
<dbReference type="HOGENOM" id="CLU_638991_0_0_0"/>
<dbReference type="Pfam" id="PF07642">
    <property type="entry name" value="BBP2"/>
    <property type="match status" value="1"/>
</dbReference>
<sequence>MALSFAFCLGGLCLNRQAHAQDSSQTTEFKAKPGEGQAAATLSGRADSGPDLRPFLGGIYPEDLAPLLSVKLPVIVFAHAHRIRAYGWVDGGITTVSHASGLVIEAPTANRFSNQLMLNGAWLIIDRSTTQKLSLGFRTDFYVGSDAALLRPLDNFGPGSARWGTDFRQAYLLLHTPFLFKRGIDWAGGRINNPTGYETLMSPYRPLYSESYYWIHYEVGSTALQATLHPAARLDLVLGVVMGYNTAFELRGRAPDYIARAIYRPSGRKERQWLATVYSGPEPASAIKGHIGSWQTLSELQAREVWTPRISQVLQVHYMADTSDPANGRHTSSTQGAFAITSFKFSDKAYLNTRVEWFSDPHGVRVATPGTYSEATVGLNLHPRTYITFRPELRGDFAGQQSFGSTDAQARRHNQLSAAFELTFKAHLF</sequence>
<name>E8X7E1_GRATM</name>
<gene>
    <name evidence="1" type="ordered locus">AciX9_4427</name>
</gene>
<proteinExistence type="predicted"/>
<reference evidence="2" key="1">
    <citation type="submission" date="2011-01" db="EMBL/GenBank/DDBJ databases">
        <title>Complete sequence of plasmid3 of Acidobacterium sp. MP5ACTX9.</title>
        <authorList>
            <consortium name="US DOE Joint Genome Institute"/>
            <person name="Lucas S."/>
            <person name="Copeland A."/>
            <person name="Lapidus A."/>
            <person name="Cheng J.-F."/>
            <person name="Goodwin L."/>
            <person name="Pitluck S."/>
            <person name="Teshima H."/>
            <person name="Detter J.C."/>
            <person name="Han C."/>
            <person name="Tapia R."/>
            <person name="Land M."/>
            <person name="Hauser L."/>
            <person name="Kyrpides N."/>
            <person name="Ivanova N."/>
            <person name="Ovchinnikova G."/>
            <person name="Pagani I."/>
            <person name="Rawat S.R."/>
            <person name="Mannisto M."/>
            <person name="Haggblom M.M."/>
            <person name="Woyke T."/>
        </authorList>
    </citation>
    <scope>NUCLEOTIDE SEQUENCE [LARGE SCALE GENOMIC DNA]</scope>
    <source>
        <strain evidence="2">MP5ACTX9</strain>
        <plasmid evidence="2">Plasmid pACIX903</plasmid>
    </source>
</reference>
<dbReference type="EMBL" id="CP002483">
    <property type="protein sequence ID" value="ADW71375.1"/>
    <property type="molecule type" value="Genomic_DNA"/>
</dbReference>
<dbReference type="OrthoDB" id="9775763at2"/>
<evidence type="ECO:0000313" key="2">
    <source>
        <dbReference type="Proteomes" id="UP000000343"/>
    </source>
</evidence>
<protein>
    <submittedName>
        <fullName evidence="1">Uncharacterized protein</fullName>
    </submittedName>
</protein>
<keyword evidence="2" id="KW-1185">Reference proteome</keyword>